<dbReference type="PROSITE" id="PS51194">
    <property type="entry name" value="HELICASE_CTER"/>
    <property type="match status" value="1"/>
</dbReference>
<evidence type="ECO:0000256" key="1">
    <source>
        <dbReference type="ARBA" id="ARBA00022741"/>
    </source>
</evidence>
<keyword evidence="1" id="KW-0547">Nucleotide-binding</keyword>
<keyword evidence="6" id="KW-0378">Hydrolase</keyword>
<feature type="domain" description="Helicase C-terminal" evidence="5">
    <location>
        <begin position="329"/>
        <end position="475"/>
    </location>
</feature>
<evidence type="ECO:0000259" key="5">
    <source>
        <dbReference type="PROSITE" id="PS51194"/>
    </source>
</evidence>
<gene>
    <name evidence="6" type="ORF">ABNN70_07750</name>
</gene>
<organism evidence="6">
    <name type="scientific">Sporolactobacillus sp. Y61</name>
    <dbReference type="NCBI Taxonomy" id="3160863"/>
    <lineage>
        <taxon>Bacteria</taxon>
        <taxon>Bacillati</taxon>
        <taxon>Bacillota</taxon>
        <taxon>Bacilli</taxon>
        <taxon>Bacillales</taxon>
        <taxon>Sporolactobacillaceae</taxon>
        <taxon>Sporolactobacillus</taxon>
    </lineage>
</organism>
<dbReference type="PROSITE" id="PS51192">
    <property type="entry name" value="HELICASE_ATP_BIND_1"/>
    <property type="match status" value="1"/>
</dbReference>
<dbReference type="SMART" id="SM00487">
    <property type="entry name" value="DEXDc"/>
    <property type="match status" value="1"/>
</dbReference>
<dbReference type="GO" id="GO:0043138">
    <property type="term" value="F:3'-5' DNA helicase activity"/>
    <property type="evidence" value="ECO:0007669"/>
    <property type="project" value="TreeGrafter"/>
</dbReference>
<keyword evidence="6" id="KW-0347">Helicase</keyword>
<name>A0AAU8IBQ7_9BACL</name>
<dbReference type="Pfam" id="PF00270">
    <property type="entry name" value="DEAD"/>
    <property type="match status" value="1"/>
</dbReference>
<sequence length="475" mass="53293">MMHTSDHSSIHPGLQQFLYGRECLPEELPFPDEVIRKQIQEGWITLRPGIETADALPFPFSFVKKNICRRCGNTDPDAFGMHFCGRCGHLCVYCRRCLNMGVIRSCTRLLTWNGPAPAAQVPHVNKSGRLCVWKGTLSPRQAAASGQLRRSLAEGRSFLIWAVTGSGKTELIFPAVEDRLLQGKRIAIASPRTDVVRELAPRIRAAFPEVPVGVFYGGSHEKWFHAPLLITTTHQLLRFYHCFDCVFIDEVDAFPFHADPVLTFAVHKAAKEQAPFAFLTATPPAGLKRAFLSGKLRGVKIAGRYHGHPLPVPRFQWIGNWKKSMAQKQIPEPFYRWLRQKAAPETRLFVFVSSVKLARQLAGLLQKKGMERVAGVHADDPERHEKVAFFREGKLRILVTTTILERGVTVPGVEVAVFGADDPVFDERALVQISGRAGRSPEHPGGDVLFFHDGKTIEMIRARRHIEQMNKEAGF</sequence>
<dbReference type="InterPro" id="IPR011545">
    <property type="entry name" value="DEAD/DEAH_box_helicase_dom"/>
</dbReference>
<feature type="domain" description="Helicase ATP-binding" evidence="4">
    <location>
        <begin position="149"/>
        <end position="301"/>
    </location>
</feature>
<dbReference type="Pfam" id="PF00271">
    <property type="entry name" value="Helicase_C"/>
    <property type="match status" value="1"/>
</dbReference>
<dbReference type="EMBL" id="CP159510">
    <property type="protein sequence ID" value="XCJ15630.1"/>
    <property type="molecule type" value="Genomic_DNA"/>
</dbReference>
<protein>
    <submittedName>
        <fullName evidence="6">DEAD/DEAH box helicase</fullName>
    </submittedName>
</protein>
<evidence type="ECO:0000313" key="6">
    <source>
        <dbReference type="EMBL" id="XCJ15630.1"/>
    </source>
</evidence>
<dbReference type="SUPFAM" id="SSF52540">
    <property type="entry name" value="P-loop containing nucleoside triphosphate hydrolases"/>
    <property type="match status" value="1"/>
</dbReference>
<dbReference type="InterPro" id="IPR027417">
    <property type="entry name" value="P-loop_NTPase"/>
</dbReference>
<dbReference type="GO" id="GO:0006270">
    <property type="term" value="P:DNA replication initiation"/>
    <property type="evidence" value="ECO:0007669"/>
    <property type="project" value="TreeGrafter"/>
</dbReference>
<keyword evidence="2" id="KW-0067">ATP-binding</keyword>
<dbReference type="PANTHER" id="PTHR30580:SF1">
    <property type="entry name" value="COMF OPERON PROTEIN 1"/>
    <property type="match status" value="1"/>
</dbReference>
<dbReference type="GO" id="GO:0006310">
    <property type="term" value="P:DNA recombination"/>
    <property type="evidence" value="ECO:0007669"/>
    <property type="project" value="TreeGrafter"/>
</dbReference>
<dbReference type="GO" id="GO:0006302">
    <property type="term" value="P:double-strand break repair"/>
    <property type="evidence" value="ECO:0007669"/>
    <property type="project" value="TreeGrafter"/>
</dbReference>
<accession>A0AAU8IBQ7</accession>
<evidence type="ECO:0000259" key="4">
    <source>
        <dbReference type="PROSITE" id="PS51192"/>
    </source>
</evidence>
<dbReference type="InterPro" id="IPR001650">
    <property type="entry name" value="Helicase_C-like"/>
</dbReference>
<keyword evidence="3" id="KW-0238">DNA-binding</keyword>
<dbReference type="SMART" id="SM00490">
    <property type="entry name" value="HELICc"/>
    <property type="match status" value="1"/>
</dbReference>
<dbReference type="GO" id="GO:0005524">
    <property type="term" value="F:ATP binding"/>
    <property type="evidence" value="ECO:0007669"/>
    <property type="project" value="UniProtKB-KW"/>
</dbReference>
<evidence type="ECO:0000256" key="2">
    <source>
        <dbReference type="ARBA" id="ARBA00022840"/>
    </source>
</evidence>
<dbReference type="PANTHER" id="PTHR30580">
    <property type="entry name" value="PRIMOSOMAL PROTEIN N"/>
    <property type="match status" value="1"/>
</dbReference>
<reference evidence="6" key="1">
    <citation type="submission" date="2024-06" db="EMBL/GenBank/DDBJ databases">
        <authorList>
            <person name="Fan A."/>
            <person name="Zhang F.Y."/>
            <person name="Zhang L."/>
        </authorList>
    </citation>
    <scope>NUCLEOTIDE SEQUENCE</scope>
    <source>
        <strain evidence="6">Y61</strain>
    </source>
</reference>
<dbReference type="InterPro" id="IPR014001">
    <property type="entry name" value="Helicase_ATP-bd"/>
</dbReference>
<evidence type="ECO:0000256" key="3">
    <source>
        <dbReference type="ARBA" id="ARBA00023125"/>
    </source>
</evidence>
<proteinExistence type="predicted"/>
<dbReference type="AlphaFoldDB" id="A0AAU8IBQ7"/>
<dbReference type="RefSeq" id="WP_353947447.1">
    <property type="nucleotide sequence ID" value="NZ_CP159510.1"/>
</dbReference>
<dbReference type="Gene3D" id="3.40.50.300">
    <property type="entry name" value="P-loop containing nucleotide triphosphate hydrolases"/>
    <property type="match status" value="2"/>
</dbReference>
<dbReference type="GO" id="GO:0003677">
    <property type="term" value="F:DNA binding"/>
    <property type="evidence" value="ECO:0007669"/>
    <property type="project" value="UniProtKB-KW"/>
</dbReference>